<dbReference type="SMART" id="SM00530">
    <property type="entry name" value="HTH_XRE"/>
    <property type="match status" value="1"/>
</dbReference>
<protein>
    <submittedName>
        <fullName evidence="3">XRE family transcriptional regulator</fullName>
    </submittedName>
</protein>
<name>A0A3R8L0E8_9FIRM</name>
<dbReference type="PANTHER" id="PTHR46797:SF1">
    <property type="entry name" value="METHYLPHOSPHONATE SYNTHASE"/>
    <property type="match status" value="1"/>
</dbReference>
<dbReference type="GO" id="GO:0003700">
    <property type="term" value="F:DNA-binding transcription factor activity"/>
    <property type="evidence" value="ECO:0007669"/>
    <property type="project" value="TreeGrafter"/>
</dbReference>
<dbReference type="Gene3D" id="1.10.260.40">
    <property type="entry name" value="lambda repressor-like DNA-binding domains"/>
    <property type="match status" value="1"/>
</dbReference>
<keyword evidence="4" id="KW-1185">Reference proteome</keyword>
<dbReference type="InterPro" id="IPR050807">
    <property type="entry name" value="TransReg_Diox_bact_type"/>
</dbReference>
<proteinExistence type="predicted"/>
<organism evidence="3 4">
    <name type="scientific">Schaedlerella arabinosiphila</name>
    <dbReference type="NCBI Taxonomy" id="2044587"/>
    <lineage>
        <taxon>Bacteria</taxon>
        <taxon>Bacillati</taxon>
        <taxon>Bacillota</taxon>
        <taxon>Clostridia</taxon>
        <taxon>Lachnospirales</taxon>
        <taxon>Lachnospiraceae</taxon>
        <taxon>Schaedlerella</taxon>
    </lineage>
</organism>
<dbReference type="InterPro" id="IPR001387">
    <property type="entry name" value="Cro/C1-type_HTH"/>
</dbReference>
<dbReference type="Proteomes" id="UP000274920">
    <property type="component" value="Unassembled WGS sequence"/>
</dbReference>
<dbReference type="InterPro" id="IPR010982">
    <property type="entry name" value="Lambda_DNA-bd_dom_sf"/>
</dbReference>
<sequence>MRVTQDLYVQAGNRIRELRENRGYTREQLAEIANISTKFLYEIEVGNKGFSAHTLCMLAEGLGISCDYILYGVVEYDSKSEIDYILKQFPDEKIAEVVKIFNAICQLAIF</sequence>
<dbReference type="PANTHER" id="PTHR46797">
    <property type="entry name" value="HTH-TYPE TRANSCRIPTIONAL REGULATOR"/>
    <property type="match status" value="1"/>
</dbReference>
<evidence type="ECO:0000259" key="2">
    <source>
        <dbReference type="PROSITE" id="PS50943"/>
    </source>
</evidence>
<feature type="domain" description="HTH cro/C1-type" evidence="2">
    <location>
        <begin position="15"/>
        <end position="69"/>
    </location>
</feature>
<evidence type="ECO:0000256" key="1">
    <source>
        <dbReference type="ARBA" id="ARBA00023125"/>
    </source>
</evidence>
<dbReference type="CDD" id="cd00093">
    <property type="entry name" value="HTH_XRE"/>
    <property type="match status" value="1"/>
</dbReference>
<evidence type="ECO:0000313" key="3">
    <source>
        <dbReference type="EMBL" id="RRK36933.1"/>
    </source>
</evidence>
<dbReference type="GO" id="GO:0005829">
    <property type="term" value="C:cytosol"/>
    <property type="evidence" value="ECO:0007669"/>
    <property type="project" value="TreeGrafter"/>
</dbReference>
<gene>
    <name evidence="3" type="ORF">EBB54_00255</name>
</gene>
<reference evidence="3" key="1">
    <citation type="submission" date="2018-10" db="EMBL/GenBank/DDBJ databases">
        <title>Schaedlerella arabinophila gen. nov. sp. nov., isolated from the mouse intestinal tract and comparative analysis with the genome of the closely related altered Schaedler flora strain ASF502.</title>
        <authorList>
            <person name="Miyake S."/>
            <person name="Soh M."/>
            <person name="Seedorf H."/>
        </authorList>
    </citation>
    <scope>NUCLEOTIDE SEQUENCE [LARGE SCALE GENOMIC DNA]</scope>
    <source>
        <strain evidence="3">DSM 106076</strain>
    </source>
</reference>
<evidence type="ECO:0000313" key="4">
    <source>
        <dbReference type="Proteomes" id="UP000274920"/>
    </source>
</evidence>
<dbReference type="GO" id="GO:0003677">
    <property type="term" value="F:DNA binding"/>
    <property type="evidence" value="ECO:0007669"/>
    <property type="project" value="UniProtKB-KW"/>
</dbReference>
<dbReference type="EMBL" id="RHJS01000001">
    <property type="protein sequence ID" value="RRK36933.1"/>
    <property type="molecule type" value="Genomic_DNA"/>
</dbReference>
<dbReference type="PROSITE" id="PS50943">
    <property type="entry name" value="HTH_CROC1"/>
    <property type="match status" value="1"/>
</dbReference>
<keyword evidence="1" id="KW-0238">DNA-binding</keyword>
<dbReference type="Pfam" id="PF12844">
    <property type="entry name" value="HTH_19"/>
    <property type="match status" value="1"/>
</dbReference>
<dbReference type="SUPFAM" id="SSF47413">
    <property type="entry name" value="lambda repressor-like DNA-binding domains"/>
    <property type="match status" value="1"/>
</dbReference>
<comment type="caution">
    <text evidence="3">The sequence shown here is derived from an EMBL/GenBank/DDBJ whole genome shotgun (WGS) entry which is preliminary data.</text>
</comment>
<accession>A0A3R8L0E8</accession>
<dbReference type="AlphaFoldDB" id="A0A3R8L0E8"/>